<organism evidence="1 2">
    <name type="scientific">Ambrosiozyma monospora</name>
    <name type="common">Yeast</name>
    <name type="synonym">Endomycopsis monosporus</name>
    <dbReference type="NCBI Taxonomy" id="43982"/>
    <lineage>
        <taxon>Eukaryota</taxon>
        <taxon>Fungi</taxon>
        <taxon>Dikarya</taxon>
        <taxon>Ascomycota</taxon>
        <taxon>Saccharomycotina</taxon>
        <taxon>Pichiomycetes</taxon>
        <taxon>Pichiales</taxon>
        <taxon>Pichiaceae</taxon>
        <taxon>Ambrosiozyma</taxon>
    </lineage>
</organism>
<dbReference type="AlphaFoldDB" id="A0A9W7DG58"/>
<dbReference type="EMBL" id="BSXU01002287">
    <property type="protein sequence ID" value="GMG36132.1"/>
    <property type="molecule type" value="Genomic_DNA"/>
</dbReference>
<keyword evidence="2" id="KW-1185">Reference proteome</keyword>
<evidence type="ECO:0000313" key="1">
    <source>
        <dbReference type="EMBL" id="GMG36132.1"/>
    </source>
</evidence>
<reference evidence="1" key="1">
    <citation type="submission" date="2023-04" db="EMBL/GenBank/DDBJ databases">
        <title>Ambrosiozyma monospora NBRC 1965.</title>
        <authorList>
            <person name="Ichikawa N."/>
            <person name="Sato H."/>
            <person name="Tonouchi N."/>
        </authorList>
    </citation>
    <scope>NUCLEOTIDE SEQUENCE</scope>
    <source>
        <strain evidence="1">NBRC 1965</strain>
    </source>
</reference>
<sequence>MKLSNTSWNNAGLLRKSGVSFKFQQQQQNHNQLHPFPQPIQQKHWTAPSSQSHRSDTIKQYYIQLVIRIINQYRFSMKQKQEITTNNSSSILTIINTMS</sequence>
<proteinExistence type="predicted"/>
<evidence type="ECO:0000313" key="2">
    <source>
        <dbReference type="Proteomes" id="UP001165063"/>
    </source>
</evidence>
<protein>
    <submittedName>
        <fullName evidence="1">Unnamed protein product</fullName>
    </submittedName>
</protein>
<accession>A0A9W7DG58</accession>
<comment type="caution">
    <text evidence="1">The sequence shown here is derived from an EMBL/GenBank/DDBJ whole genome shotgun (WGS) entry which is preliminary data.</text>
</comment>
<dbReference type="Proteomes" id="UP001165063">
    <property type="component" value="Unassembled WGS sequence"/>
</dbReference>
<name>A0A9W7DG58_AMBMO</name>
<gene>
    <name evidence="1" type="ORF">Amon01_000462800</name>
</gene>